<protein>
    <recommendedName>
        <fullName evidence="6">AMP-dependent synthetase/ligase domain-containing protein</fullName>
    </recommendedName>
</protein>
<feature type="compositionally biased region" description="Low complexity" evidence="1">
    <location>
        <begin position="269"/>
        <end position="278"/>
    </location>
</feature>
<feature type="region of interest" description="Disordered" evidence="1">
    <location>
        <begin position="269"/>
        <end position="291"/>
    </location>
</feature>
<keyword evidence="5" id="KW-1185">Reference proteome</keyword>
<reference evidence="5" key="1">
    <citation type="journal article" date="2016" name="Nat. Commun.">
        <title>The Gonium pectorale genome demonstrates co-option of cell cycle regulation during the evolution of multicellularity.</title>
        <authorList>
            <person name="Hanschen E.R."/>
            <person name="Marriage T.N."/>
            <person name="Ferris P.J."/>
            <person name="Hamaji T."/>
            <person name="Toyoda A."/>
            <person name="Fujiyama A."/>
            <person name="Neme R."/>
            <person name="Noguchi H."/>
            <person name="Minakuchi Y."/>
            <person name="Suzuki M."/>
            <person name="Kawai-Toyooka H."/>
            <person name="Smith D.R."/>
            <person name="Sparks H."/>
            <person name="Anderson J."/>
            <person name="Bakaric R."/>
            <person name="Luria V."/>
            <person name="Karger A."/>
            <person name="Kirschner M.W."/>
            <person name="Durand P.M."/>
            <person name="Michod R.E."/>
            <person name="Nozaki H."/>
            <person name="Olson B.J."/>
        </authorList>
    </citation>
    <scope>NUCLEOTIDE SEQUENCE [LARGE SCALE GENOMIC DNA]</scope>
    <source>
        <strain evidence="5">NIES-2863</strain>
    </source>
</reference>
<feature type="region of interest" description="Disordered" evidence="1">
    <location>
        <begin position="406"/>
        <end position="425"/>
    </location>
</feature>
<feature type="domain" description="AMP-binding enzyme C-terminal" evidence="3">
    <location>
        <begin position="357"/>
        <end position="394"/>
    </location>
</feature>
<dbReference type="Pfam" id="PF00501">
    <property type="entry name" value="AMP-binding"/>
    <property type="match status" value="1"/>
</dbReference>
<evidence type="ECO:0000259" key="3">
    <source>
        <dbReference type="Pfam" id="PF13193"/>
    </source>
</evidence>
<dbReference type="Pfam" id="PF13193">
    <property type="entry name" value="AMP-binding_C"/>
    <property type="match status" value="1"/>
</dbReference>
<comment type="caution">
    <text evidence="4">The sequence shown here is derived from an EMBL/GenBank/DDBJ whole genome shotgun (WGS) entry which is preliminary data.</text>
</comment>
<evidence type="ECO:0000256" key="1">
    <source>
        <dbReference type="SAM" id="MobiDB-lite"/>
    </source>
</evidence>
<dbReference type="AlphaFoldDB" id="A0A150G2M3"/>
<dbReference type="GO" id="GO:0006631">
    <property type="term" value="P:fatty acid metabolic process"/>
    <property type="evidence" value="ECO:0007669"/>
    <property type="project" value="TreeGrafter"/>
</dbReference>
<evidence type="ECO:0000313" key="4">
    <source>
        <dbReference type="EMBL" id="KXZ44073.1"/>
    </source>
</evidence>
<dbReference type="Proteomes" id="UP000075714">
    <property type="component" value="Unassembled WGS sequence"/>
</dbReference>
<dbReference type="OrthoDB" id="10253115at2759"/>
<name>A0A150G2M3_GONPE</name>
<dbReference type="CDD" id="cd04433">
    <property type="entry name" value="AFD_class_I"/>
    <property type="match status" value="1"/>
</dbReference>
<accession>A0A150G2M3</accession>
<evidence type="ECO:0008006" key="6">
    <source>
        <dbReference type="Google" id="ProtNLM"/>
    </source>
</evidence>
<evidence type="ECO:0000313" key="5">
    <source>
        <dbReference type="Proteomes" id="UP000075714"/>
    </source>
</evidence>
<dbReference type="Gene3D" id="3.30.300.30">
    <property type="match status" value="1"/>
</dbReference>
<dbReference type="InterPro" id="IPR000873">
    <property type="entry name" value="AMP-dep_synth/lig_dom"/>
</dbReference>
<dbReference type="InterPro" id="IPR045851">
    <property type="entry name" value="AMP-bd_C_sf"/>
</dbReference>
<organism evidence="4 5">
    <name type="scientific">Gonium pectorale</name>
    <name type="common">Green alga</name>
    <dbReference type="NCBI Taxonomy" id="33097"/>
    <lineage>
        <taxon>Eukaryota</taxon>
        <taxon>Viridiplantae</taxon>
        <taxon>Chlorophyta</taxon>
        <taxon>core chlorophytes</taxon>
        <taxon>Chlorophyceae</taxon>
        <taxon>CS clade</taxon>
        <taxon>Chlamydomonadales</taxon>
        <taxon>Volvocaceae</taxon>
        <taxon>Gonium</taxon>
    </lineage>
</organism>
<dbReference type="Gene3D" id="3.40.50.12780">
    <property type="entry name" value="N-terminal domain of ligase-like"/>
    <property type="match status" value="1"/>
</dbReference>
<sequence length="502" mass="50276">MESMLGVLDAGCILCPVNWRWSVQEVAEAMSRLSPALPQLQLLAPACGTALIVFTSGTTAAPKAVALSHASFHAQSLAKLALVGYSPADTYLHLAPLFHIGGLSSAFAALMAGCAHVFLPRFEPAAALAVVARRRVTAFIAVPTMLQDLAAAAAAAAEATAGSMAGSTDAVARTFPYAELISAYGMTEACSSMTFRHLRSPAATTGGGAHAVASAAQLWAPTGPPSTTAVAPAAVAGLAAGSAVCVGLPGPGVQIQISPMEGQDAATVPTATATTGTEGPSGGGAQQGPAVGEVMTRGPHVMRGYWRDSEATAKALTPDGWLRTGDLGFLAGDGALWLLGRAKDMIKSGGENVFAPQVEAALTSHPAVAAAAVVGLPDERLGEQVAALLVLRDGWSFDGPTLAAPHEGAPYAGDGGQGGSGSAAAVPGEARGISLAALQAHCRAQGLAGFRLPRFAAAQRGPLPANSSGKVQKPRVRELLAALRAGALAGDAASGSSVRSRL</sequence>
<dbReference type="STRING" id="33097.A0A150G2M3"/>
<dbReference type="InterPro" id="IPR025110">
    <property type="entry name" value="AMP-bd_C"/>
</dbReference>
<dbReference type="EMBL" id="LSYV01000075">
    <property type="protein sequence ID" value="KXZ44073.1"/>
    <property type="molecule type" value="Genomic_DNA"/>
</dbReference>
<evidence type="ECO:0000259" key="2">
    <source>
        <dbReference type="Pfam" id="PF00501"/>
    </source>
</evidence>
<dbReference type="PANTHER" id="PTHR43201">
    <property type="entry name" value="ACYL-COA SYNTHETASE"/>
    <property type="match status" value="1"/>
</dbReference>
<dbReference type="GO" id="GO:0031956">
    <property type="term" value="F:medium-chain fatty acid-CoA ligase activity"/>
    <property type="evidence" value="ECO:0007669"/>
    <property type="project" value="TreeGrafter"/>
</dbReference>
<dbReference type="PANTHER" id="PTHR43201:SF32">
    <property type="entry name" value="2-SUCCINYLBENZOATE--COA LIGASE, CHLOROPLASTIC_PEROXISOMAL"/>
    <property type="match status" value="1"/>
</dbReference>
<proteinExistence type="predicted"/>
<gene>
    <name evidence="4" type="ORF">GPECTOR_74g687</name>
</gene>
<feature type="domain" description="AMP-dependent synthetase/ligase" evidence="2">
    <location>
        <begin position="49"/>
        <end position="197"/>
    </location>
</feature>
<dbReference type="InterPro" id="IPR042099">
    <property type="entry name" value="ANL_N_sf"/>
</dbReference>
<dbReference type="SUPFAM" id="SSF56801">
    <property type="entry name" value="Acetyl-CoA synthetase-like"/>
    <property type="match status" value="1"/>
</dbReference>